<feature type="transmembrane region" description="Helical" evidence="1">
    <location>
        <begin position="12"/>
        <end position="34"/>
    </location>
</feature>
<evidence type="ECO:0000313" key="3">
    <source>
        <dbReference type="Proteomes" id="UP001459277"/>
    </source>
</evidence>
<dbReference type="AlphaFoldDB" id="A0AAW2E056"/>
<organism evidence="2 3">
    <name type="scientific">Lithocarpus litseifolius</name>
    <dbReference type="NCBI Taxonomy" id="425828"/>
    <lineage>
        <taxon>Eukaryota</taxon>
        <taxon>Viridiplantae</taxon>
        <taxon>Streptophyta</taxon>
        <taxon>Embryophyta</taxon>
        <taxon>Tracheophyta</taxon>
        <taxon>Spermatophyta</taxon>
        <taxon>Magnoliopsida</taxon>
        <taxon>eudicotyledons</taxon>
        <taxon>Gunneridae</taxon>
        <taxon>Pentapetalae</taxon>
        <taxon>rosids</taxon>
        <taxon>fabids</taxon>
        <taxon>Fagales</taxon>
        <taxon>Fagaceae</taxon>
        <taxon>Lithocarpus</taxon>
    </lineage>
</organism>
<protein>
    <recommendedName>
        <fullName evidence="4">Transmembrane protein</fullName>
    </recommendedName>
</protein>
<name>A0AAW2E056_9ROSI</name>
<proteinExistence type="predicted"/>
<evidence type="ECO:0000256" key="1">
    <source>
        <dbReference type="SAM" id="Phobius"/>
    </source>
</evidence>
<accession>A0AAW2E056</accession>
<keyword evidence="1" id="KW-1133">Transmembrane helix</keyword>
<dbReference type="Proteomes" id="UP001459277">
    <property type="component" value="Unassembled WGS sequence"/>
</dbReference>
<evidence type="ECO:0008006" key="4">
    <source>
        <dbReference type="Google" id="ProtNLM"/>
    </source>
</evidence>
<keyword evidence="1" id="KW-0472">Membrane</keyword>
<keyword evidence="1" id="KW-0812">Transmembrane</keyword>
<keyword evidence="3" id="KW-1185">Reference proteome</keyword>
<evidence type="ECO:0000313" key="2">
    <source>
        <dbReference type="EMBL" id="KAL0015719.1"/>
    </source>
</evidence>
<comment type="caution">
    <text evidence="2">The sequence shown here is derived from an EMBL/GenBank/DDBJ whole genome shotgun (WGS) entry which is preliminary data.</text>
</comment>
<dbReference type="EMBL" id="JAZDWU010000001">
    <property type="protein sequence ID" value="KAL0015719.1"/>
    <property type="molecule type" value="Genomic_DNA"/>
</dbReference>
<sequence>MAWLWWHGGYGLWVTWVVGFVGRLMLVCGFYAGGSCSGGVEQRKRGAWLWAVGFGECTMMEIGLLGVDWPGIVVEGRDWPT</sequence>
<reference evidence="2 3" key="1">
    <citation type="submission" date="2024-01" db="EMBL/GenBank/DDBJ databases">
        <title>A telomere-to-telomere, gap-free genome of sweet tea (Lithocarpus litseifolius).</title>
        <authorList>
            <person name="Zhou J."/>
        </authorList>
    </citation>
    <scope>NUCLEOTIDE SEQUENCE [LARGE SCALE GENOMIC DNA]</scope>
    <source>
        <strain evidence="2">Zhou-2022a</strain>
        <tissue evidence="2">Leaf</tissue>
    </source>
</reference>
<gene>
    <name evidence="2" type="ORF">SO802_002788</name>
</gene>